<proteinExistence type="predicted"/>
<evidence type="ECO:0000313" key="1">
    <source>
        <dbReference type="EMBL" id="ANW99631.1"/>
    </source>
</evidence>
<accession>A0A1B1YFU5</accession>
<evidence type="ECO:0000313" key="2">
    <source>
        <dbReference type="Proteomes" id="UP000092971"/>
    </source>
</evidence>
<sequence length="300" mass="34748">MAYALVVASEKEETEKGFSPFSKIKDMITAFLPARIHVSFREIDENLLLYIITMPLPEMFFLKNRRGRKRTLKKWAAVVKNNNIEHYLLEQPLKEYLNREWTMKPNGYLDESIRRNVHLLFSMEPLKGLEMRNMTITLSGIEKGFINPKLLNVLGNFKMVNVTASYNEMDGIWDEFMAETGVPVCITEDFGVLSRSDVWISYEEKEVDYPFDGIKVALSSKKITGCGLDKRYRIGYSLQRKLLKRIGAAVVQKFNPQILAEFLMFMVINRKEITISEAEELLGVKISIFPDEIQKYAFLT</sequence>
<organism evidence="1 2">
    <name type="scientific">Thermoclostridium stercorarium subsp. thermolacticum DSM 2910</name>
    <dbReference type="NCBI Taxonomy" id="1121336"/>
    <lineage>
        <taxon>Bacteria</taxon>
        <taxon>Bacillati</taxon>
        <taxon>Bacillota</taxon>
        <taxon>Clostridia</taxon>
        <taxon>Eubacteriales</taxon>
        <taxon>Oscillospiraceae</taxon>
        <taxon>Thermoclostridium</taxon>
    </lineage>
</organism>
<name>A0A1B1YFU5_THEST</name>
<reference evidence="1 2" key="1">
    <citation type="submission" date="2016-02" db="EMBL/GenBank/DDBJ databases">
        <title>Comparison of Clostridium stercorarium subspecies using comparative genomics and transcriptomics.</title>
        <authorList>
            <person name="Schellenberg J."/>
            <person name="Thallinger G."/>
            <person name="Levin D.B."/>
            <person name="Zhang X."/>
            <person name="Alvare G."/>
            <person name="Fristensky B."/>
            <person name="Sparling R."/>
        </authorList>
    </citation>
    <scope>NUCLEOTIDE SEQUENCE [LARGE SCALE GENOMIC DNA]</scope>
    <source>
        <strain evidence="1 2">DSM 2910</strain>
    </source>
</reference>
<dbReference type="RefSeq" id="WP_015360055.1">
    <property type="nucleotide sequence ID" value="NZ_CP014672.1"/>
</dbReference>
<dbReference type="EMBL" id="CP014672">
    <property type="protein sequence ID" value="ANW99631.1"/>
    <property type="molecule type" value="Genomic_DNA"/>
</dbReference>
<dbReference type="Proteomes" id="UP000092971">
    <property type="component" value="Chromosome"/>
</dbReference>
<gene>
    <name evidence="1" type="ORF">CSTERTH_11590</name>
</gene>
<protein>
    <submittedName>
        <fullName evidence="1">Uncharacterized protein</fullName>
    </submittedName>
</protein>
<dbReference type="AlphaFoldDB" id="A0A1B1YFU5"/>